<feature type="region of interest" description="Disordered" evidence="2">
    <location>
        <begin position="743"/>
        <end position="764"/>
    </location>
</feature>
<dbReference type="FunFam" id="3.30.70.270:FF:000001">
    <property type="entry name" value="Diguanylate cyclase domain protein"/>
    <property type="match status" value="1"/>
</dbReference>
<evidence type="ECO:0000259" key="4">
    <source>
        <dbReference type="PROSITE" id="PS50112"/>
    </source>
</evidence>
<feature type="compositionally biased region" description="Basic and acidic residues" evidence="2">
    <location>
        <begin position="743"/>
        <end position="753"/>
    </location>
</feature>
<feature type="transmembrane region" description="Helical" evidence="3">
    <location>
        <begin position="302"/>
        <end position="326"/>
    </location>
</feature>
<comment type="caution">
    <text evidence="6">The sequence shown here is derived from an EMBL/GenBank/DDBJ whole genome shotgun (WGS) entry which is preliminary data.</text>
</comment>
<dbReference type="Pfam" id="PF00990">
    <property type="entry name" value="GGDEF"/>
    <property type="match status" value="1"/>
</dbReference>
<dbReference type="InterPro" id="IPR000160">
    <property type="entry name" value="GGDEF_dom"/>
</dbReference>
<dbReference type="Proteomes" id="UP000470384">
    <property type="component" value="Unassembled WGS sequence"/>
</dbReference>
<dbReference type="SMART" id="SM00267">
    <property type="entry name" value="GGDEF"/>
    <property type="match status" value="1"/>
</dbReference>
<sequence>MRKAASVSQIIKRHLVRMSVLGSVLCAGLLYMAYELSVAESRWGEAASLHDARPAAISRLRHELGYGGLVHHYLNTILRPEEASTQQVAFGIGGVESALKEFGALDISPLERTAIEIIREELEQFNLALRALEEGEFTSMSPERTYIRLGVTPDRMARAVETLAMVSGPREGDRQDGQHLLGAFEAAIGLNGLIHHLKVYVLTSDPAALDAATAALERAQATLAVLKARAMTGTEREAVRIIGRTIDDYARGLTIAAEMVAEGVPAREIDKAIRVDDVPALSAYETLRGFAIARLNERTREVGAGLVTVRWLALVLIVVFLVPFVLQFARVCLGLMKAVPSWLDQVTDIADSLAKEEFDRNQDYSGLPAEFAALETPFNAIRRTLWFRREQAVEGEAQVDSFAAENDQLSGKLATVRKDLDEMTARAESAEARAASAGTSVDMIGGVIESLSQGVLATHGFGKLMFWNPRLAELTGVPLGWFTRERTLKELILYLATRGDYGVGDPTQIADRVIKTIDRELGDGVYRYDQSFGGQFVLALEIVRRGDGTIVFSATDITERHEQAAIMREQATSDPLTGLANRNALDKFTGSMFRHVERSGKVAAVLALDLDGFKPVNDAYGHGAGDEVLVELSARLREEVRDTDFVARTGGDEFIIVMLHLEDIRGAVRFAQRLLRAIEVPIRLSQGVEVSISGSIGVSAFPQDAREVDELFRKADEALYEAKGAGRNCVRAYGDLNAVKDGQDAVEGGKDETSSGLRVAGSSR</sequence>
<dbReference type="PROSITE" id="PS50887">
    <property type="entry name" value="GGDEF"/>
    <property type="match status" value="1"/>
</dbReference>
<feature type="coiled-coil region" evidence="1">
    <location>
        <begin position="406"/>
        <end position="433"/>
    </location>
</feature>
<dbReference type="AlphaFoldDB" id="A0A845Q8S3"/>
<dbReference type="PROSITE" id="PS50112">
    <property type="entry name" value="PAS"/>
    <property type="match status" value="1"/>
</dbReference>
<dbReference type="PANTHER" id="PTHR46663:SF4">
    <property type="entry name" value="DIGUANYLATE CYCLASE DGCT-RELATED"/>
    <property type="match status" value="1"/>
</dbReference>
<name>A0A845Q8S3_9HYPH</name>
<dbReference type="CDD" id="cd01949">
    <property type="entry name" value="GGDEF"/>
    <property type="match status" value="1"/>
</dbReference>
<evidence type="ECO:0000256" key="2">
    <source>
        <dbReference type="SAM" id="MobiDB-lite"/>
    </source>
</evidence>
<dbReference type="SUPFAM" id="SSF55073">
    <property type="entry name" value="Nucleotide cyclase"/>
    <property type="match status" value="1"/>
</dbReference>
<dbReference type="InterPro" id="IPR029787">
    <property type="entry name" value="Nucleotide_cyclase"/>
</dbReference>
<dbReference type="GeneID" id="300655744"/>
<dbReference type="OrthoDB" id="9812260at2"/>
<evidence type="ECO:0000313" key="7">
    <source>
        <dbReference type="Proteomes" id="UP000470384"/>
    </source>
</evidence>
<keyword evidence="3" id="KW-0812">Transmembrane</keyword>
<dbReference type="NCBIfam" id="TIGR00254">
    <property type="entry name" value="GGDEF"/>
    <property type="match status" value="1"/>
</dbReference>
<dbReference type="EMBL" id="WXYQ01000004">
    <property type="protein sequence ID" value="NBG94837.1"/>
    <property type="molecule type" value="Genomic_DNA"/>
</dbReference>
<dbReference type="RefSeq" id="WP_160586912.1">
    <property type="nucleotide sequence ID" value="NZ_BMHN01000001.1"/>
</dbReference>
<evidence type="ECO:0000256" key="3">
    <source>
        <dbReference type="SAM" id="Phobius"/>
    </source>
</evidence>
<dbReference type="Pfam" id="PF12860">
    <property type="entry name" value="PAS_7"/>
    <property type="match status" value="1"/>
</dbReference>
<dbReference type="InterPro" id="IPR043128">
    <property type="entry name" value="Rev_trsase/Diguanyl_cyclase"/>
</dbReference>
<keyword evidence="7" id="KW-1185">Reference proteome</keyword>
<dbReference type="PANTHER" id="PTHR46663">
    <property type="entry name" value="DIGUANYLATE CYCLASE DGCT-RELATED"/>
    <property type="match status" value="1"/>
</dbReference>
<organism evidence="6 7">
    <name type="scientific">Pyruvatibacter mobilis</name>
    <dbReference type="NCBI Taxonomy" id="1712261"/>
    <lineage>
        <taxon>Bacteria</taxon>
        <taxon>Pseudomonadati</taxon>
        <taxon>Pseudomonadota</taxon>
        <taxon>Alphaproteobacteria</taxon>
        <taxon>Hyphomicrobiales</taxon>
        <taxon>Parvibaculaceae</taxon>
        <taxon>Pyruvatibacter</taxon>
    </lineage>
</organism>
<protein>
    <submittedName>
        <fullName evidence="6">Diguanylate cyclase</fullName>
    </submittedName>
</protein>
<accession>A0A845Q8S3</accession>
<proteinExistence type="predicted"/>
<feature type="domain" description="GGDEF" evidence="5">
    <location>
        <begin position="601"/>
        <end position="735"/>
    </location>
</feature>
<dbReference type="InterPro" id="IPR000014">
    <property type="entry name" value="PAS"/>
</dbReference>
<reference evidence="6 7" key="1">
    <citation type="journal article" date="2016" name="Int. J. Syst. Evol. Microbiol.">
        <title>Pyruvatibacter mobilis gen. nov., sp. nov., a marine bacterium from the culture broth of Picochlorum sp. 122.</title>
        <authorList>
            <person name="Wang G."/>
            <person name="Tang M."/>
            <person name="Wu H."/>
            <person name="Dai S."/>
            <person name="Li T."/>
            <person name="Chen C."/>
            <person name="He H."/>
            <person name="Fan J."/>
            <person name="Xiang W."/>
            <person name="Li X."/>
        </authorList>
    </citation>
    <scope>NUCLEOTIDE SEQUENCE [LARGE SCALE GENOMIC DNA]</scope>
    <source>
        <strain evidence="6 7">GYP-11</strain>
    </source>
</reference>
<keyword evidence="1" id="KW-0175">Coiled coil</keyword>
<evidence type="ECO:0000259" key="5">
    <source>
        <dbReference type="PROSITE" id="PS50887"/>
    </source>
</evidence>
<feature type="domain" description="PAS" evidence="4">
    <location>
        <begin position="440"/>
        <end position="476"/>
    </location>
</feature>
<gene>
    <name evidence="6" type="ORF">GTQ45_03725</name>
</gene>
<dbReference type="Gene3D" id="3.30.70.270">
    <property type="match status" value="1"/>
</dbReference>
<dbReference type="GO" id="GO:0003824">
    <property type="term" value="F:catalytic activity"/>
    <property type="evidence" value="ECO:0007669"/>
    <property type="project" value="UniProtKB-ARBA"/>
</dbReference>
<dbReference type="InterPro" id="IPR052163">
    <property type="entry name" value="DGC-Regulatory_Protein"/>
</dbReference>
<evidence type="ECO:0000313" key="6">
    <source>
        <dbReference type="EMBL" id="NBG94837.1"/>
    </source>
</evidence>
<keyword evidence="3" id="KW-0472">Membrane</keyword>
<evidence type="ECO:0000256" key="1">
    <source>
        <dbReference type="SAM" id="Coils"/>
    </source>
</evidence>
<keyword evidence="3" id="KW-1133">Transmembrane helix</keyword>